<reference evidence="6 7" key="1">
    <citation type="submission" date="2018-06" db="EMBL/GenBank/DDBJ databases">
        <authorList>
            <consortium name="Pathogen Informatics"/>
            <person name="Doyle S."/>
        </authorList>
    </citation>
    <scope>NUCLEOTIDE SEQUENCE [LARGE SCALE GENOMIC DNA]</scope>
    <source>
        <strain evidence="6 7">NCTC12123</strain>
    </source>
</reference>
<dbReference type="CDD" id="cd06170">
    <property type="entry name" value="LuxR_C_like"/>
    <property type="match status" value="1"/>
</dbReference>
<keyword evidence="2" id="KW-0902">Two-component regulatory system</keyword>
<dbReference type="SUPFAM" id="SSF52172">
    <property type="entry name" value="CheY-like"/>
    <property type="match status" value="1"/>
</dbReference>
<dbReference type="CDD" id="cd17535">
    <property type="entry name" value="REC_NarL-like"/>
    <property type="match status" value="1"/>
</dbReference>
<evidence type="ECO:0000256" key="4">
    <source>
        <dbReference type="ARBA" id="ARBA00023125"/>
    </source>
</evidence>
<dbReference type="InterPro" id="IPR000792">
    <property type="entry name" value="Tscrpt_reg_LuxR_C"/>
</dbReference>
<dbReference type="GO" id="GO:0003677">
    <property type="term" value="F:DNA binding"/>
    <property type="evidence" value="ECO:0007669"/>
    <property type="project" value="UniProtKB-KW"/>
</dbReference>
<dbReference type="GO" id="GO:0000160">
    <property type="term" value="P:phosphorelay signal transduction system"/>
    <property type="evidence" value="ECO:0007669"/>
    <property type="project" value="InterPro"/>
</dbReference>
<evidence type="ECO:0000256" key="3">
    <source>
        <dbReference type="ARBA" id="ARBA00023015"/>
    </source>
</evidence>
<keyword evidence="3" id="KW-0805">Transcription regulation</keyword>
<dbReference type="Pfam" id="PF00196">
    <property type="entry name" value="GerE"/>
    <property type="match status" value="1"/>
</dbReference>
<dbReference type="InterPro" id="IPR001789">
    <property type="entry name" value="Sig_transdc_resp-reg_receiver"/>
</dbReference>
<dbReference type="PROSITE" id="PS00622">
    <property type="entry name" value="HTH_LUXR_1"/>
    <property type="match status" value="1"/>
</dbReference>
<dbReference type="SUPFAM" id="SSF46894">
    <property type="entry name" value="C-terminal effector domain of the bipartite response regulators"/>
    <property type="match status" value="1"/>
</dbReference>
<organism evidence="6 7">
    <name type="scientific">Enterobacter asburiae</name>
    <dbReference type="NCBI Taxonomy" id="61645"/>
    <lineage>
        <taxon>Bacteria</taxon>
        <taxon>Pseudomonadati</taxon>
        <taxon>Pseudomonadota</taxon>
        <taxon>Gammaproteobacteria</taxon>
        <taxon>Enterobacterales</taxon>
        <taxon>Enterobacteriaceae</taxon>
        <taxon>Enterobacter</taxon>
        <taxon>Enterobacter cloacae complex</taxon>
    </lineage>
</organism>
<keyword evidence="1" id="KW-0597">Phosphoprotein</keyword>
<dbReference type="SMART" id="SM00421">
    <property type="entry name" value="HTH_LUXR"/>
    <property type="match status" value="1"/>
</dbReference>
<dbReference type="RefSeq" id="WP_054829801.1">
    <property type="nucleotide sequence ID" value="NZ_AP029016.1"/>
</dbReference>
<dbReference type="InterPro" id="IPR016032">
    <property type="entry name" value="Sig_transdc_resp-reg_C-effctor"/>
</dbReference>
<dbReference type="InterPro" id="IPR039420">
    <property type="entry name" value="WalR-like"/>
</dbReference>
<dbReference type="Gene3D" id="3.40.50.2300">
    <property type="match status" value="1"/>
</dbReference>
<dbReference type="SMART" id="SM00448">
    <property type="entry name" value="REC"/>
    <property type="match status" value="1"/>
</dbReference>
<dbReference type="Gene3D" id="1.10.10.10">
    <property type="entry name" value="Winged helix-like DNA-binding domain superfamily/Winged helix DNA-binding domain"/>
    <property type="match status" value="1"/>
</dbReference>
<dbReference type="PROSITE" id="PS50110">
    <property type="entry name" value="RESPONSE_REGULATORY"/>
    <property type="match status" value="1"/>
</dbReference>
<dbReference type="InterPro" id="IPR058245">
    <property type="entry name" value="NreC/VraR/RcsB-like_REC"/>
</dbReference>
<sequence length="207" mass="23103">MAKVMIVDDHPIARMAIQFLVEKEGHSVVAESGDGAEALSLIDEHHPDILVIDIDIATLDGIEVVRTLRANSYPGIIIVISGKNPEFYSPRSALSGADGFISKKNNLPEIITAIRAAQNGYGYFPLKRFESPQSQQAIDDRERLGMLSPQEFQVFQHIIKGLENMKIAAKMKISNKTVSTYKSRLMDKLGCKTQLDIFEFARRNNLE</sequence>
<name>A0A376FCZ3_ENTAS</name>
<dbReference type="InterPro" id="IPR036388">
    <property type="entry name" value="WH-like_DNA-bd_sf"/>
</dbReference>
<dbReference type="PRINTS" id="PR00038">
    <property type="entry name" value="HTHLUXR"/>
</dbReference>
<evidence type="ECO:0000313" key="7">
    <source>
        <dbReference type="Proteomes" id="UP000255163"/>
    </source>
</evidence>
<evidence type="ECO:0000256" key="5">
    <source>
        <dbReference type="ARBA" id="ARBA00023163"/>
    </source>
</evidence>
<evidence type="ECO:0000313" key="6">
    <source>
        <dbReference type="EMBL" id="STD20545.1"/>
    </source>
</evidence>
<dbReference type="InterPro" id="IPR011006">
    <property type="entry name" value="CheY-like_superfamily"/>
</dbReference>
<gene>
    <name evidence="6" type="primary">evgA</name>
    <name evidence="6" type="ORF">NCTC12123_02057</name>
</gene>
<dbReference type="Proteomes" id="UP000255163">
    <property type="component" value="Unassembled WGS sequence"/>
</dbReference>
<accession>A0A376FCZ3</accession>
<evidence type="ECO:0000256" key="1">
    <source>
        <dbReference type="ARBA" id="ARBA00022553"/>
    </source>
</evidence>
<dbReference type="PANTHER" id="PTHR43214:SF41">
    <property type="entry name" value="NITRATE_NITRITE RESPONSE REGULATOR PROTEIN NARP"/>
    <property type="match status" value="1"/>
</dbReference>
<dbReference type="Pfam" id="PF00072">
    <property type="entry name" value="Response_reg"/>
    <property type="match status" value="1"/>
</dbReference>
<proteinExistence type="predicted"/>
<dbReference type="AlphaFoldDB" id="A0A376FCZ3"/>
<protein>
    <submittedName>
        <fullName evidence="6">Transcriptional regulator</fullName>
    </submittedName>
</protein>
<dbReference type="EMBL" id="UFYI01000007">
    <property type="protein sequence ID" value="STD20545.1"/>
    <property type="molecule type" value="Genomic_DNA"/>
</dbReference>
<dbReference type="PROSITE" id="PS50043">
    <property type="entry name" value="HTH_LUXR_2"/>
    <property type="match status" value="1"/>
</dbReference>
<evidence type="ECO:0000256" key="2">
    <source>
        <dbReference type="ARBA" id="ARBA00023012"/>
    </source>
</evidence>
<keyword evidence="4" id="KW-0238">DNA-binding</keyword>
<dbReference type="PANTHER" id="PTHR43214">
    <property type="entry name" value="TWO-COMPONENT RESPONSE REGULATOR"/>
    <property type="match status" value="1"/>
</dbReference>
<dbReference type="GO" id="GO:0006355">
    <property type="term" value="P:regulation of DNA-templated transcription"/>
    <property type="evidence" value="ECO:0007669"/>
    <property type="project" value="InterPro"/>
</dbReference>
<keyword evidence="5" id="KW-0804">Transcription</keyword>